<dbReference type="InterPro" id="IPR036249">
    <property type="entry name" value="Thioredoxin-like_sf"/>
</dbReference>
<proteinExistence type="inferred from homology"/>
<feature type="region of interest" description="Disordered" evidence="6">
    <location>
        <begin position="63"/>
        <end position="98"/>
    </location>
</feature>
<keyword evidence="7" id="KW-1133">Transmembrane helix</keyword>
<sequence length="276" mass="30131">MPHGGDEPADVIEGGTRDDQDERRRGPLARRFGGRTRTAAAVVAAVAVLAVMAFAALTRDKDRTADDRAGGQGGIPEVEAPSSPSPTPTPTVTWIGPTPPPADPALFKGSDRAPVTIEEFGDFQCPKCGTFARKIQPELTRRYIDTGVVRLIWRDFPTFGKESVRAAEAARAAARQGRFWEFHDALYARQPRRMNSGRIDDAFLRDVARRAGLDVARFDADRRSREVRGAVRDDFAFGQRLGVPGTPAFLINGEPFFGAQPLSAFEQAIEKARAAR</sequence>
<evidence type="ECO:0000256" key="4">
    <source>
        <dbReference type="ARBA" id="ARBA00023157"/>
    </source>
</evidence>
<comment type="similarity">
    <text evidence="1">Belongs to the thioredoxin family. DsbA subfamily.</text>
</comment>
<dbReference type="GO" id="GO:0016491">
    <property type="term" value="F:oxidoreductase activity"/>
    <property type="evidence" value="ECO:0007669"/>
    <property type="project" value="UniProtKB-KW"/>
</dbReference>
<evidence type="ECO:0000256" key="3">
    <source>
        <dbReference type="ARBA" id="ARBA00023002"/>
    </source>
</evidence>
<evidence type="ECO:0000256" key="1">
    <source>
        <dbReference type="ARBA" id="ARBA00005791"/>
    </source>
</evidence>
<dbReference type="AlphaFoldDB" id="A0A9W6Q258"/>
<evidence type="ECO:0000256" key="7">
    <source>
        <dbReference type="SAM" id="Phobius"/>
    </source>
</evidence>
<keyword evidence="5" id="KW-0676">Redox-active center</keyword>
<dbReference type="EMBL" id="BSRZ01000021">
    <property type="protein sequence ID" value="GLW67224.1"/>
    <property type="molecule type" value="Genomic_DNA"/>
</dbReference>
<dbReference type="RefSeq" id="WP_067918472.1">
    <property type="nucleotide sequence ID" value="NZ_BSRZ01000021.1"/>
</dbReference>
<comment type="caution">
    <text evidence="9">The sequence shown here is derived from an EMBL/GenBank/DDBJ whole genome shotgun (WGS) entry which is preliminary data.</text>
</comment>
<dbReference type="InterPro" id="IPR012336">
    <property type="entry name" value="Thioredoxin-like_fold"/>
</dbReference>
<dbReference type="SUPFAM" id="SSF52833">
    <property type="entry name" value="Thioredoxin-like"/>
    <property type="match status" value="1"/>
</dbReference>
<evidence type="ECO:0000256" key="6">
    <source>
        <dbReference type="SAM" id="MobiDB-lite"/>
    </source>
</evidence>
<protein>
    <recommendedName>
        <fullName evidence="8">Thioredoxin domain-containing protein</fullName>
    </recommendedName>
</protein>
<dbReference type="PANTHER" id="PTHR13887:SF14">
    <property type="entry name" value="DISULFIDE BOND FORMATION PROTEIN D"/>
    <property type="match status" value="1"/>
</dbReference>
<keyword evidence="7" id="KW-0472">Membrane</keyword>
<evidence type="ECO:0000256" key="2">
    <source>
        <dbReference type="ARBA" id="ARBA00022729"/>
    </source>
</evidence>
<feature type="region of interest" description="Disordered" evidence="6">
    <location>
        <begin position="1"/>
        <end position="31"/>
    </location>
</feature>
<dbReference type="PROSITE" id="PS51352">
    <property type="entry name" value="THIOREDOXIN_2"/>
    <property type="match status" value="1"/>
</dbReference>
<evidence type="ECO:0000256" key="5">
    <source>
        <dbReference type="ARBA" id="ARBA00023284"/>
    </source>
</evidence>
<feature type="domain" description="Thioredoxin" evidence="8">
    <location>
        <begin position="81"/>
        <end position="274"/>
    </location>
</feature>
<feature type="compositionally biased region" description="Basic and acidic residues" evidence="6">
    <location>
        <begin position="15"/>
        <end position="25"/>
    </location>
</feature>
<accession>A0A9W6Q258</accession>
<feature type="transmembrane region" description="Helical" evidence="7">
    <location>
        <begin position="38"/>
        <end position="58"/>
    </location>
</feature>
<keyword evidence="2" id="KW-0732">Signal</keyword>
<keyword evidence="7" id="KW-0812">Transmembrane</keyword>
<keyword evidence="4" id="KW-1015">Disulfide bond</keyword>
<evidence type="ECO:0000259" key="8">
    <source>
        <dbReference type="PROSITE" id="PS51352"/>
    </source>
</evidence>
<reference evidence="9" key="1">
    <citation type="submission" date="2023-02" db="EMBL/GenBank/DDBJ databases">
        <title>Actinomadura rubrobrunea NBRC 14622.</title>
        <authorList>
            <person name="Ichikawa N."/>
            <person name="Sato H."/>
            <person name="Tonouchi N."/>
        </authorList>
    </citation>
    <scope>NUCLEOTIDE SEQUENCE</scope>
    <source>
        <strain evidence="9">NBRC 14622</strain>
    </source>
</reference>
<name>A0A9W6Q258_9ACTN</name>
<keyword evidence="3" id="KW-0560">Oxidoreductase</keyword>
<dbReference type="Pfam" id="PF13462">
    <property type="entry name" value="Thioredoxin_4"/>
    <property type="match status" value="1"/>
</dbReference>
<dbReference type="Proteomes" id="UP001165124">
    <property type="component" value="Unassembled WGS sequence"/>
</dbReference>
<gene>
    <name evidence="9" type="ORF">Arub01_54670</name>
</gene>
<dbReference type="Gene3D" id="3.40.30.10">
    <property type="entry name" value="Glutaredoxin"/>
    <property type="match status" value="1"/>
</dbReference>
<keyword evidence="10" id="KW-1185">Reference proteome</keyword>
<organism evidence="9 10">
    <name type="scientific">Actinomadura rubrobrunea</name>
    <dbReference type="NCBI Taxonomy" id="115335"/>
    <lineage>
        <taxon>Bacteria</taxon>
        <taxon>Bacillati</taxon>
        <taxon>Actinomycetota</taxon>
        <taxon>Actinomycetes</taxon>
        <taxon>Streptosporangiales</taxon>
        <taxon>Thermomonosporaceae</taxon>
        <taxon>Actinomadura</taxon>
    </lineage>
</organism>
<evidence type="ECO:0000313" key="9">
    <source>
        <dbReference type="EMBL" id="GLW67224.1"/>
    </source>
</evidence>
<dbReference type="PANTHER" id="PTHR13887">
    <property type="entry name" value="GLUTATHIONE S-TRANSFERASE KAPPA"/>
    <property type="match status" value="1"/>
</dbReference>
<dbReference type="InterPro" id="IPR013766">
    <property type="entry name" value="Thioredoxin_domain"/>
</dbReference>
<evidence type="ECO:0000313" key="10">
    <source>
        <dbReference type="Proteomes" id="UP001165124"/>
    </source>
</evidence>